<proteinExistence type="predicted"/>
<dbReference type="GO" id="GO:0016787">
    <property type="term" value="F:hydrolase activity"/>
    <property type="evidence" value="ECO:0007669"/>
    <property type="project" value="UniProtKB-KW"/>
</dbReference>
<feature type="domain" description="SGNH hydrolase-type esterase" evidence="1">
    <location>
        <begin position="168"/>
        <end position="351"/>
    </location>
</feature>
<dbReference type="InterPro" id="IPR053140">
    <property type="entry name" value="GDSL_Rv0518-like"/>
</dbReference>
<dbReference type="RefSeq" id="WP_203690900.1">
    <property type="nucleotide sequence ID" value="NZ_BAAALC010000016.1"/>
</dbReference>
<gene>
    <name evidence="2" type="ORF">Cco03nite_17660</name>
</gene>
<dbReference type="PANTHER" id="PTHR43784">
    <property type="entry name" value="GDSL-LIKE LIPASE/ACYLHYDROLASE, PUTATIVE (AFU_ORTHOLOGUE AFUA_2G00820)-RELATED"/>
    <property type="match status" value="1"/>
</dbReference>
<evidence type="ECO:0000313" key="2">
    <source>
        <dbReference type="EMBL" id="GIG05066.1"/>
    </source>
</evidence>
<evidence type="ECO:0000259" key="1">
    <source>
        <dbReference type="Pfam" id="PF13472"/>
    </source>
</evidence>
<accession>A0A8J3P7Y2</accession>
<dbReference type="InterPro" id="IPR036514">
    <property type="entry name" value="SGNH_hydro_sf"/>
</dbReference>
<comment type="caution">
    <text evidence="2">The sequence shown here is derived from an EMBL/GenBank/DDBJ whole genome shotgun (WGS) entry which is preliminary data.</text>
</comment>
<organism evidence="2 3">
    <name type="scientific">Catellatospora coxensis</name>
    <dbReference type="NCBI Taxonomy" id="310354"/>
    <lineage>
        <taxon>Bacteria</taxon>
        <taxon>Bacillati</taxon>
        <taxon>Actinomycetota</taxon>
        <taxon>Actinomycetes</taxon>
        <taxon>Micromonosporales</taxon>
        <taxon>Micromonosporaceae</taxon>
        <taxon>Catellatospora</taxon>
    </lineage>
</organism>
<dbReference type="PANTHER" id="PTHR43784:SF2">
    <property type="entry name" value="GDSL-LIKE LIPASE_ACYLHYDROLASE, PUTATIVE (AFU_ORTHOLOGUE AFUA_2G00820)-RELATED"/>
    <property type="match status" value="1"/>
</dbReference>
<dbReference type="InterPro" id="IPR013830">
    <property type="entry name" value="SGNH_hydro"/>
</dbReference>
<reference evidence="2 3" key="1">
    <citation type="submission" date="2021-01" db="EMBL/GenBank/DDBJ databases">
        <title>Whole genome shotgun sequence of Catellatospora coxensis NBRC 107359.</title>
        <authorList>
            <person name="Komaki H."/>
            <person name="Tamura T."/>
        </authorList>
    </citation>
    <scope>NUCLEOTIDE SEQUENCE [LARGE SCALE GENOMIC DNA]</scope>
    <source>
        <strain evidence="2 3">NBRC 107359</strain>
    </source>
</reference>
<dbReference type="Gene3D" id="3.40.50.1110">
    <property type="entry name" value="SGNH hydrolase"/>
    <property type="match status" value="1"/>
</dbReference>
<keyword evidence="2" id="KW-0378">Hydrolase</keyword>
<dbReference type="SUPFAM" id="SSF52266">
    <property type="entry name" value="SGNH hydrolase"/>
    <property type="match status" value="1"/>
</dbReference>
<dbReference type="Pfam" id="PF13472">
    <property type="entry name" value="Lipase_GDSL_2"/>
    <property type="match status" value="1"/>
</dbReference>
<name>A0A8J3P7Y2_9ACTN</name>
<evidence type="ECO:0000313" key="3">
    <source>
        <dbReference type="Proteomes" id="UP000630887"/>
    </source>
</evidence>
<dbReference type="Proteomes" id="UP000630887">
    <property type="component" value="Unassembled WGS sequence"/>
</dbReference>
<sequence length="367" mass="39061">MIWTAGFRTAVISPYGQLHFNEPRGFAGQTIRQVLHMAGGGEALRVRLTNRYGRDRLTFGAATVAAGGRQTALTFDRTVQCVIPAGEEAVSDQVDLPVAAGTDLILSLYLPETTEPATYSHKPAEAARIAAGNQVTAAALPDAEQVESRYYVSGVDVLAPDDTKVAVAFGDSWFEGVGTTIGADHRSVDFLNRRVSRGWIVNQGIAGNRLLRDEVGEHALARFDRDTLSIPALTHVLIHFGINDLVLPGMLNEPMPTAEALVEGFTKLSERAHGAGLTILAATIGPFAAAEISTPDGLAVRRDVNDWIRTTDVFDGVFDSAAAVADPARPDYIRPAWDSGDGMHLNNTGAEAMAATVSLDDLVLSAS</sequence>
<dbReference type="EMBL" id="BONI01000011">
    <property type="protein sequence ID" value="GIG05066.1"/>
    <property type="molecule type" value="Genomic_DNA"/>
</dbReference>
<keyword evidence="3" id="KW-1185">Reference proteome</keyword>
<protein>
    <submittedName>
        <fullName evidence="2">SGNH hydrolase</fullName>
    </submittedName>
</protein>
<dbReference type="AlphaFoldDB" id="A0A8J3P7Y2"/>